<keyword evidence="1" id="KW-1133">Transmembrane helix</keyword>
<proteinExistence type="predicted"/>
<keyword evidence="1" id="KW-0472">Membrane</keyword>
<keyword evidence="3" id="KW-1185">Reference proteome</keyword>
<keyword evidence="1" id="KW-0812">Transmembrane</keyword>
<sequence length="147" mass="14869">MSHPTPAEPAPMPGAHNPAPAAAFAPPPGYAPAGTAPAPDRARGGRNPWGVAAIISAAVLVLLLVLQLFVQVGILLSQTYDLFGPITGLLGIVEGLVALVTVILGLVGLFRRDRSPLLAAIALGAGGFALVSAVLWNVLYPLILSAA</sequence>
<feature type="transmembrane region" description="Helical" evidence="1">
    <location>
        <begin position="117"/>
        <end position="139"/>
    </location>
</feature>
<dbReference type="Proteomes" id="UP001324533">
    <property type="component" value="Chromosome"/>
</dbReference>
<dbReference type="RefSeq" id="WP_322410396.1">
    <property type="nucleotide sequence ID" value="NZ_CP139779.1"/>
</dbReference>
<reference evidence="2 3" key="1">
    <citation type="submission" date="2023-06" db="EMBL/GenBank/DDBJ databases">
        <title>Rock-solubilizing bacteria, Microbacterium invictum, promotes re-establishment of vegetation in rocky wasteland by accelerating rock bio-weathering and reshaping soil bacterial community.</title>
        <authorList>
            <person name="Liu C."/>
        </authorList>
    </citation>
    <scope>NUCLEOTIDE SEQUENCE [LARGE SCALE GENOMIC DNA]</scope>
    <source>
        <strain evidence="2 3">X-18</strain>
    </source>
</reference>
<feature type="transmembrane region" description="Helical" evidence="1">
    <location>
        <begin position="82"/>
        <end position="110"/>
    </location>
</feature>
<evidence type="ECO:0000313" key="3">
    <source>
        <dbReference type="Proteomes" id="UP001324533"/>
    </source>
</evidence>
<evidence type="ECO:0008006" key="4">
    <source>
        <dbReference type="Google" id="ProtNLM"/>
    </source>
</evidence>
<name>A0ABZ0VC40_9MICO</name>
<accession>A0ABZ0VC40</accession>
<feature type="transmembrane region" description="Helical" evidence="1">
    <location>
        <begin position="49"/>
        <end position="70"/>
    </location>
</feature>
<gene>
    <name evidence="2" type="ORF">T9R20_16340</name>
</gene>
<organism evidence="2 3">
    <name type="scientific">Microbacterium invictum</name>
    <dbReference type="NCBI Taxonomy" id="515415"/>
    <lineage>
        <taxon>Bacteria</taxon>
        <taxon>Bacillati</taxon>
        <taxon>Actinomycetota</taxon>
        <taxon>Actinomycetes</taxon>
        <taxon>Micrococcales</taxon>
        <taxon>Microbacteriaceae</taxon>
        <taxon>Microbacterium</taxon>
    </lineage>
</organism>
<dbReference type="EMBL" id="CP139779">
    <property type="protein sequence ID" value="WQB70246.1"/>
    <property type="molecule type" value="Genomic_DNA"/>
</dbReference>
<protein>
    <recommendedName>
        <fullName evidence="4">Major facilitator superfamily (MFS) profile domain-containing protein</fullName>
    </recommendedName>
</protein>
<evidence type="ECO:0000256" key="1">
    <source>
        <dbReference type="SAM" id="Phobius"/>
    </source>
</evidence>
<evidence type="ECO:0000313" key="2">
    <source>
        <dbReference type="EMBL" id="WQB70246.1"/>
    </source>
</evidence>